<feature type="region of interest" description="Disordered" evidence="3">
    <location>
        <begin position="113"/>
        <end position="341"/>
    </location>
</feature>
<proteinExistence type="predicted"/>
<accession>A0AAD5SHQ9</accession>
<keyword evidence="6" id="KW-1185">Reference proteome</keyword>
<feature type="compositionally biased region" description="Acidic residues" evidence="3">
    <location>
        <begin position="249"/>
        <end position="270"/>
    </location>
</feature>
<organism evidence="5 6">
    <name type="scientific">Rhizophlyctis rosea</name>
    <dbReference type="NCBI Taxonomy" id="64517"/>
    <lineage>
        <taxon>Eukaryota</taxon>
        <taxon>Fungi</taxon>
        <taxon>Fungi incertae sedis</taxon>
        <taxon>Chytridiomycota</taxon>
        <taxon>Chytridiomycota incertae sedis</taxon>
        <taxon>Chytridiomycetes</taxon>
        <taxon>Rhizophlyctidales</taxon>
        <taxon>Rhizophlyctidaceae</taxon>
        <taxon>Rhizophlyctis</taxon>
    </lineage>
</organism>
<feature type="compositionally biased region" description="Pro residues" evidence="3">
    <location>
        <begin position="217"/>
        <end position="236"/>
    </location>
</feature>
<dbReference type="AlphaFoldDB" id="A0AAD5SHQ9"/>
<keyword evidence="2" id="KW-0539">Nucleus</keyword>
<feature type="compositionally biased region" description="Basic and acidic residues" evidence="3">
    <location>
        <begin position="452"/>
        <end position="462"/>
    </location>
</feature>
<feature type="compositionally biased region" description="Low complexity" evidence="3">
    <location>
        <begin position="237"/>
        <end position="248"/>
    </location>
</feature>
<evidence type="ECO:0000259" key="4">
    <source>
        <dbReference type="PROSITE" id="PS50039"/>
    </source>
</evidence>
<feature type="compositionally biased region" description="Basic and acidic residues" evidence="3">
    <location>
        <begin position="173"/>
        <end position="183"/>
    </location>
</feature>
<evidence type="ECO:0000313" key="6">
    <source>
        <dbReference type="Proteomes" id="UP001212841"/>
    </source>
</evidence>
<dbReference type="PROSITE" id="PS50039">
    <property type="entry name" value="FORK_HEAD_3"/>
    <property type="match status" value="1"/>
</dbReference>
<feature type="DNA-binding region" description="Fork-head" evidence="2">
    <location>
        <begin position="53"/>
        <end position="105"/>
    </location>
</feature>
<dbReference type="InterPro" id="IPR036390">
    <property type="entry name" value="WH_DNA-bd_sf"/>
</dbReference>
<dbReference type="GO" id="GO:0005634">
    <property type="term" value="C:nucleus"/>
    <property type="evidence" value="ECO:0007669"/>
    <property type="project" value="UniProtKB-SubCell"/>
</dbReference>
<dbReference type="GO" id="GO:0043565">
    <property type="term" value="F:sequence-specific DNA binding"/>
    <property type="evidence" value="ECO:0007669"/>
    <property type="project" value="InterPro"/>
</dbReference>
<protein>
    <submittedName>
        <fullName evidence="5">Cysteine-rich protein 2-binding protein</fullName>
    </submittedName>
</protein>
<feature type="compositionally biased region" description="Basic and acidic residues" evidence="3">
    <location>
        <begin position="148"/>
        <end position="159"/>
    </location>
</feature>
<dbReference type="GO" id="GO:0003700">
    <property type="term" value="F:DNA-binding transcription factor activity"/>
    <property type="evidence" value="ECO:0007669"/>
    <property type="project" value="InterPro"/>
</dbReference>
<feature type="compositionally biased region" description="Low complexity" evidence="3">
    <location>
        <begin position="284"/>
        <end position="301"/>
    </location>
</feature>
<sequence length="716" mass="80598">MSWLVLIFPLNPQKVIVAEQLVIMTDRNTIVHLVMYNVLMRDPDKEYMRWKEEICTFIDEYWDYFRPGKTRTPTWQNTIASCLSTNHKCFKSGTEKYGQPGYWTLRVMEPPLAVPTKGAAGGKSKTQKAKETPRGKEAKKKSSPLKRKMSDHPDSKDDVFEPSSSKGKLAKRIVPEEPAIKKENLRKRQKVEHAKSEPATPTLPLPRVRIRVATPKPVSPPRPRPRPINLPPPEPAPRSTEPEGVVEFSEAEPSSEEEAGQEEGEEEEEPSPLSRVYSDDPTNGDSHGSSSDVSMDSGLLSSDDEDYSEFLKPADSRRRPSVPSELIDTGSSVVSPLFGVTSPTKRIEPANVAARKNVGKGVGKGLFGRKAPTMPDSTLAFSAIVSELEDDEREPEQLKDETGVDAVKEEEQDVLGPEPSESAEGRFAGTIDDMDMSEYEASLGDDEEEPEEHVKAPVEKPQRPHPPRPKPPPPYTVLTPEEEFTALHRLESARKLGPSAARLRRKLHLRRMKRAMGLRVFNLDSIVSQSLRDTRPPPVRMPPVKPRTGVKLGDGTVVPLRVAGMEEERALDRFQAVRSITSTTYERSFMSRLYGDPFLADTLTVSHTIPSPYTGKALRPYIWRDYEARPPRKLMLESIHRLRKRYEPDWTPEPSAPIDYVYFQKMHLAHINEVLCRAFWPGIDGIVIKAYYPLGLYHKAEIQNFLLHSLGKPCMA</sequence>
<feature type="region of interest" description="Disordered" evidence="3">
    <location>
        <begin position="532"/>
        <end position="552"/>
    </location>
</feature>
<feature type="domain" description="Fork-head" evidence="4">
    <location>
        <begin position="53"/>
        <end position="105"/>
    </location>
</feature>
<feature type="region of interest" description="Disordered" evidence="3">
    <location>
        <begin position="387"/>
        <end position="475"/>
    </location>
</feature>
<evidence type="ECO:0000256" key="3">
    <source>
        <dbReference type="SAM" id="MobiDB-lite"/>
    </source>
</evidence>
<feature type="compositionally biased region" description="Pro residues" evidence="3">
    <location>
        <begin position="536"/>
        <end position="545"/>
    </location>
</feature>
<comment type="caution">
    <text evidence="5">The sequence shown here is derived from an EMBL/GenBank/DDBJ whole genome shotgun (WGS) entry which is preliminary data.</text>
</comment>
<feature type="compositionally biased region" description="Basic residues" evidence="3">
    <location>
        <begin position="137"/>
        <end position="147"/>
    </location>
</feature>
<dbReference type="EMBL" id="JADGJD010000067">
    <property type="protein sequence ID" value="KAJ3055678.1"/>
    <property type="molecule type" value="Genomic_DNA"/>
</dbReference>
<dbReference type="InterPro" id="IPR001766">
    <property type="entry name" value="Fork_head_dom"/>
</dbReference>
<comment type="subcellular location">
    <subcellularLocation>
        <location evidence="2">Nucleus</location>
    </subcellularLocation>
</comment>
<dbReference type="Gene3D" id="3.90.980.20">
    <property type="match status" value="1"/>
</dbReference>
<feature type="compositionally biased region" description="Acidic residues" evidence="3">
    <location>
        <begin position="432"/>
        <end position="451"/>
    </location>
</feature>
<dbReference type="Proteomes" id="UP001212841">
    <property type="component" value="Unassembled WGS sequence"/>
</dbReference>
<dbReference type="SUPFAM" id="SSF46785">
    <property type="entry name" value="Winged helix' DNA-binding domain"/>
    <property type="match status" value="1"/>
</dbReference>
<name>A0AAD5SHQ9_9FUNG</name>
<evidence type="ECO:0000256" key="1">
    <source>
        <dbReference type="ARBA" id="ARBA00023125"/>
    </source>
</evidence>
<evidence type="ECO:0000313" key="5">
    <source>
        <dbReference type="EMBL" id="KAJ3055678.1"/>
    </source>
</evidence>
<evidence type="ECO:0000256" key="2">
    <source>
        <dbReference type="PROSITE-ProRule" id="PRU00089"/>
    </source>
</evidence>
<keyword evidence="1 2" id="KW-0238">DNA-binding</keyword>
<gene>
    <name evidence="5" type="primary">CSRP2BP</name>
    <name evidence="5" type="ORF">HK097_009726</name>
</gene>
<reference evidence="5" key="1">
    <citation type="submission" date="2020-05" db="EMBL/GenBank/DDBJ databases">
        <title>Phylogenomic resolution of chytrid fungi.</title>
        <authorList>
            <person name="Stajich J.E."/>
            <person name="Amses K."/>
            <person name="Simmons R."/>
            <person name="Seto K."/>
            <person name="Myers J."/>
            <person name="Bonds A."/>
            <person name="Quandt C.A."/>
            <person name="Barry K."/>
            <person name="Liu P."/>
            <person name="Grigoriev I."/>
            <person name="Longcore J.E."/>
            <person name="James T.Y."/>
        </authorList>
    </citation>
    <scope>NUCLEOTIDE SEQUENCE</scope>
    <source>
        <strain evidence="5">JEL0318</strain>
    </source>
</reference>
<feature type="compositionally biased region" description="Basic and acidic residues" evidence="3">
    <location>
        <begin position="395"/>
        <end position="409"/>
    </location>
</feature>